<evidence type="ECO:0000256" key="1">
    <source>
        <dbReference type="ARBA" id="ARBA00023015"/>
    </source>
</evidence>
<gene>
    <name evidence="5" type="ORF">IAA55_02155</name>
</gene>
<reference evidence="5" key="1">
    <citation type="submission" date="2020-10" db="EMBL/GenBank/DDBJ databases">
        <authorList>
            <person name="Gilroy R."/>
        </authorList>
    </citation>
    <scope>NUCLEOTIDE SEQUENCE</scope>
    <source>
        <strain evidence="5">ChiSjej5B23-6657</strain>
    </source>
</reference>
<dbReference type="GO" id="GO:0003700">
    <property type="term" value="F:DNA-binding transcription factor activity"/>
    <property type="evidence" value="ECO:0007669"/>
    <property type="project" value="InterPro"/>
</dbReference>
<evidence type="ECO:0000256" key="2">
    <source>
        <dbReference type="ARBA" id="ARBA00023125"/>
    </source>
</evidence>
<dbReference type="InterPro" id="IPR009057">
    <property type="entry name" value="Homeodomain-like_sf"/>
</dbReference>
<comment type="caution">
    <text evidence="5">The sequence shown here is derived from an EMBL/GenBank/DDBJ whole genome shotgun (WGS) entry which is preliminary data.</text>
</comment>
<organism evidence="5 6">
    <name type="scientific">Candidatus Pullilachnospira gallistercoris</name>
    <dbReference type="NCBI Taxonomy" id="2840911"/>
    <lineage>
        <taxon>Bacteria</taxon>
        <taxon>Bacillati</taxon>
        <taxon>Bacillota</taxon>
        <taxon>Clostridia</taxon>
        <taxon>Lachnospirales</taxon>
        <taxon>Lachnospiraceae</taxon>
        <taxon>Lachnospiraceae incertae sedis</taxon>
        <taxon>Candidatus Pullilachnospira</taxon>
    </lineage>
</organism>
<dbReference type="Gene3D" id="2.60.120.10">
    <property type="entry name" value="Jelly Rolls"/>
    <property type="match status" value="1"/>
</dbReference>
<protein>
    <submittedName>
        <fullName evidence="5">AraC family transcriptional regulator</fullName>
    </submittedName>
</protein>
<name>A0A9D1J9X7_9FIRM</name>
<proteinExistence type="predicted"/>
<sequence length="296" mass="33609">MAILLDHQLQEQIPHDILSFPVAFYRDELAALPGRTGPMHWHPYFEIATAQSGVLDYQVGQIHTILEPGDSIFVNQNMLHGIRQLSGAAPDPLPAILFSGTVVAPENSAIYQKYIQPILSCSALPFVVFRHDNILWREVHGQIRAAYRAMRDMSSCCELTVQRNICCVLETIFRNLDSLPRFEASRIQLNTQIRLQKMLSYIYEHYAQTVTLEDIASAANISRSEAGRCFQSYLGCSPVEALIQYRLQTAQRLLRETTLTLQEISSACGFHSVNYFSRQFRRKYGDSPGKQRKPGK</sequence>
<dbReference type="InterPro" id="IPR013096">
    <property type="entry name" value="Cupin_2"/>
</dbReference>
<accession>A0A9D1J9X7</accession>
<keyword evidence="3" id="KW-0804">Transcription</keyword>
<dbReference type="PRINTS" id="PR00032">
    <property type="entry name" value="HTHARAC"/>
</dbReference>
<dbReference type="Pfam" id="PF07883">
    <property type="entry name" value="Cupin_2"/>
    <property type="match status" value="1"/>
</dbReference>
<evidence type="ECO:0000259" key="4">
    <source>
        <dbReference type="PROSITE" id="PS01124"/>
    </source>
</evidence>
<keyword evidence="2" id="KW-0238">DNA-binding</keyword>
<dbReference type="GO" id="GO:0043565">
    <property type="term" value="F:sequence-specific DNA binding"/>
    <property type="evidence" value="ECO:0007669"/>
    <property type="project" value="InterPro"/>
</dbReference>
<dbReference type="InterPro" id="IPR020449">
    <property type="entry name" value="Tscrpt_reg_AraC-type_HTH"/>
</dbReference>
<reference evidence="5" key="2">
    <citation type="journal article" date="2021" name="PeerJ">
        <title>Extensive microbial diversity within the chicken gut microbiome revealed by metagenomics and culture.</title>
        <authorList>
            <person name="Gilroy R."/>
            <person name="Ravi A."/>
            <person name="Getino M."/>
            <person name="Pursley I."/>
            <person name="Horton D.L."/>
            <person name="Alikhan N.F."/>
            <person name="Baker D."/>
            <person name="Gharbi K."/>
            <person name="Hall N."/>
            <person name="Watson M."/>
            <person name="Adriaenssens E.M."/>
            <person name="Foster-Nyarko E."/>
            <person name="Jarju S."/>
            <person name="Secka A."/>
            <person name="Antonio M."/>
            <person name="Oren A."/>
            <person name="Chaudhuri R.R."/>
            <person name="La Ragione R."/>
            <person name="Hildebrand F."/>
            <person name="Pallen M.J."/>
        </authorList>
    </citation>
    <scope>NUCLEOTIDE SEQUENCE</scope>
    <source>
        <strain evidence="5">ChiSjej5B23-6657</strain>
    </source>
</reference>
<evidence type="ECO:0000313" key="6">
    <source>
        <dbReference type="Proteomes" id="UP000823912"/>
    </source>
</evidence>
<dbReference type="InterPro" id="IPR011051">
    <property type="entry name" value="RmlC_Cupin_sf"/>
</dbReference>
<evidence type="ECO:0000313" key="5">
    <source>
        <dbReference type="EMBL" id="HIR70066.1"/>
    </source>
</evidence>
<dbReference type="Proteomes" id="UP000823912">
    <property type="component" value="Unassembled WGS sequence"/>
</dbReference>
<feature type="domain" description="HTH araC/xylS-type" evidence="4">
    <location>
        <begin position="196"/>
        <end position="294"/>
    </location>
</feature>
<dbReference type="InterPro" id="IPR018060">
    <property type="entry name" value="HTH_AraC"/>
</dbReference>
<dbReference type="SUPFAM" id="SSF51182">
    <property type="entry name" value="RmlC-like cupins"/>
    <property type="match status" value="1"/>
</dbReference>
<dbReference type="SUPFAM" id="SSF46689">
    <property type="entry name" value="Homeodomain-like"/>
    <property type="match status" value="2"/>
</dbReference>
<dbReference type="InterPro" id="IPR014710">
    <property type="entry name" value="RmlC-like_jellyroll"/>
</dbReference>
<dbReference type="Gene3D" id="1.10.10.60">
    <property type="entry name" value="Homeodomain-like"/>
    <property type="match status" value="2"/>
</dbReference>
<keyword evidence="1" id="KW-0805">Transcription regulation</keyword>
<dbReference type="InterPro" id="IPR018062">
    <property type="entry name" value="HTH_AraC-typ_CS"/>
</dbReference>
<dbReference type="Pfam" id="PF12833">
    <property type="entry name" value="HTH_18"/>
    <property type="match status" value="1"/>
</dbReference>
<dbReference type="PROSITE" id="PS00041">
    <property type="entry name" value="HTH_ARAC_FAMILY_1"/>
    <property type="match status" value="1"/>
</dbReference>
<dbReference type="PANTHER" id="PTHR43280:SF2">
    <property type="entry name" value="HTH-TYPE TRANSCRIPTIONAL REGULATOR EXSA"/>
    <property type="match status" value="1"/>
</dbReference>
<dbReference type="AlphaFoldDB" id="A0A9D1J9X7"/>
<dbReference type="EMBL" id="DVHM01000036">
    <property type="protein sequence ID" value="HIR70066.1"/>
    <property type="molecule type" value="Genomic_DNA"/>
</dbReference>
<dbReference type="PANTHER" id="PTHR43280">
    <property type="entry name" value="ARAC-FAMILY TRANSCRIPTIONAL REGULATOR"/>
    <property type="match status" value="1"/>
</dbReference>
<dbReference type="SMART" id="SM00342">
    <property type="entry name" value="HTH_ARAC"/>
    <property type="match status" value="1"/>
</dbReference>
<evidence type="ECO:0000256" key="3">
    <source>
        <dbReference type="ARBA" id="ARBA00023163"/>
    </source>
</evidence>
<dbReference type="PROSITE" id="PS01124">
    <property type="entry name" value="HTH_ARAC_FAMILY_2"/>
    <property type="match status" value="1"/>
</dbReference>